<feature type="compositionally biased region" description="Polar residues" evidence="1">
    <location>
        <begin position="286"/>
        <end position="298"/>
    </location>
</feature>
<reference evidence="2" key="1">
    <citation type="submission" date="2014-09" db="EMBL/GenBank/DDBJ databases">
        <authorList>
            <person name="Magalhaes I.L.F."/>
            <person name="Oliveira U."/>
            <person name="Santos F.R."/>
            <person name="Vidigal T.H.D.A."/>
            <person name="Brescovit A.D."/>
            <person name="Santos A.J."/>
        </authorList>
    </citation>
    <scope>NUCLEOTIDE SEQUENCE</scope>
    <source>
        <tissue evidence="2">Shoot tissue taken approximately 20 cm above the soil surface</tissue>
    </source>
</reference>
<protein>
    <submittedName>
        <fullName evidence="2">Uncharacterized protein</fullName>
    </submittedName>
</protein>
<proteinExistence type="predicted"/>
<feature type="compositionally biased region" description="Basic and acidic residues" evidence="1">
    <location>
        <begin position="299"/>
        <end position="312"/>
    </location>
</feature>
<reference evidence="2" key="2">
    <citation type="journal article" date="2015" name="Data Brief">
        <title>Shoot transcriptome of the giant reed, Arundo donax.</title>
        <authorList>
            <person name="Barrero R.A."/>
            <person name="Guerrero F.D."/>
            <person name="Moolhuijzen P."/>
            <person name="Goolsby J.A."/>
            <person name="Tidwell J."/>
            <person name="Bellgard S.E."/>
            <person name="Bellgard M.I."/>
        </authorList>
    </citation>
    <scope>NUCLEOTIDE SEQUENCE</scope>
    <source>
        <tissue evidence="2">Shoot tissue taken approximately 20 cm above the soil surface</tissue>
    </source>
</reference>
<feature type="region of interest" description="Disordered" evidence="1">
    <location>
        <begin position="1"/>
        <end position="65"/>
    </location>
</feature>
<feature type="region of interest" description="Disordered" evidence="1">
    <location>
        <begin position="236"/>
        <end position="268"/>
    </location>
</feature>
<name>A0A0A8YKK9_ARUDO</name>
<feature type="compositionally biased region" description="Low complexity" evidence="1">
    <location>
        <begin position="15"/>
        <end position="41"/>
    </location>
</feature>
<evidence type="ECO:0000256" key="1">
    <source>
        <dbReference type="SAM" id="MobiDB-lite"/>
    </source>
</evidence>
<organism evidence="2">
    <name type="scientific">Arundo donax</name>
    <name type="common">Giant reed</name>
    <name type="synonym">Donax arundinaceus</name>
    <dbReference type="NCBI Taxonomy" id="35708"/>
    <lineage>
        <taxon>Eukaryota</taxon>
        <taxon>Viridiplantae</taxon>
        <taxon>Streptophyta</taxon>
        <taxon>Embryophyta</taxon>
        <taxon>Tracheophyta</taxon>
        <taxon>Spermatophyta</taxon>
        <taxon>Magnoliopsida</taxon>
        <taxon>Liliopsida</taxon>
        <taxon>Poales</taxon>
        <taxon>Poaceae</taxon>
        <taxon>PACMAD clade</taxon>
        <taxon>Arundinoideae</taxon>
        <taxon>Arundineae</taxon>
        <taxon>Arundo</taxon>
    </lineage>
</organism>
<sequence>MASSSGGGGGGAGGSHPSASSSADSHPSPASLDGGLLLRLLQNPPPHPRAQTPAPSSGAPGSQHFFVDPAVAAVGPLFTNPPQMLGGGFSWPSPSAPQLHQQQQLGFSDPRFAPHVDPYAALGGSGFGPAGAVRAERPRPGAPPPGFGKVSHQAAAGREVPNAFGGMPNREQTQHRPRDFGSRTPNREVRTNEACQEAFGILGRTPHREQHMPITGGRDAAAGMMYREQRQDLFLSRTPPDVNSNRLFGRMPDGEPHTLPSAGGRTIRGDMHTLPITGGRMLPRGQGQQEPRLTNTSQREQRWQGHREDKGHASRNLPNANVRDIFGKAPMKELDHGTVPAGSSVPVDVREDRVNGRIREVGLEQRVDGEVVAEARKFEVSYQKSEVRIASQDEEEGNNGREEDVMIEQLTENLVINDNGEAKGVILQKNWPKE</sequence>
<feature type="compositionally biased region" description="Gly residues" evidence="1">
    <location>
        <begin position="1"/>
        <end position="14"/>
    </location>
</feature>
<dbReference type="AlphaFoldDB" id="A0A0A8YKK9"/>
<accession>A0A0A8YKK9</accession>
<dbReference type="EMBL" id="GBRH01272000">
    <property type="protein sequence ID" value="JAD25895.1"/>
    <property type="molecule type" value="Transcribed_RNA"/>
</dbReference>
<feature type="region of interest" description="Disordered" evidence="1">
    <location>
        <begin position="280"/>
        <end position="318"/>
    </location>
</feature>
<evidence type="ECO:0000313" key="2">
    <source>
        <dbReference type="EMBL" id="JAD25895.1"/>
    </source>
</evidence>
<feature type="region of interest" description="Disordered" evidence="1">
    <location>
        <begin position="160"/>
        <end position="186"/>
    </location>
</feature>
<feature type="compositionally biased region" description="Basic and acidic residues" evidence="1">
    <location>
        <begin position="172"/>
        <end position="186"/>
    </location>
</feature>